<dbReference type="Pfam" id="PF00118">
    <property type="entry name" value="Cpn60_TCP1"/>
    <property type="match status" value="1"/>
</dbReference>
<dbReference type="RefSeq" id="WP_146964192.1">
    <property type="nucleotide sequence ID" value="NZ_AP019835.1"/>
</dbReference>
<dbReference type="SUPFAM" id="SSF48592">
    <property type="entry name" value="GroEL equatorial domain-like"/>
    <property type="match status" value="1"/>
</dbReference>
<sequence>MGKIIKFNEDARKALEVGVDTLADAVKITLGPKGRNVVLDRGFGAPMITNDGVTIAKEIELKDPIENLGAQIVKEVATKSNDVAGDGTTTATVLAQALIKEGLKMVASGANPVFIRRGMELASKKVIEELTKRAKKVESNDEIAQVGAISAGDTEIGQLIAQAMEKVGESGVITVEEARSLDTTLDVVEGMQFDNGYLSPYMVSDSERMVVEMDNPFILITDKKISNMKELLPVLEKTVETGRPMLIIAEDVEGEALATLVVNKLRGTLNVAAVKAPAFGDRRKAMLQDIAILTGGEVISEEKGIKLENADISLLGQAKKVRITKDNTVIVDGLGEKDEIQARIGQIKNAIAETTSDYDKEKLQERLAKLSGGVAVIKVGAATETEMKERKLRIEDALNATKAAVEEGIVPGGGTILIQIAKAIEDFKLEGEEGLGVEIVKRALSAPLRQIVINAGIDAGVVIEKVKNSENGIGFDAAKEEYVDMVKAGIIDPAKVTRSAIQNAVSVSSVLLTTEVAVGNEKEESPAGGMPGGMGMPGMM</sequence>
<feature type="compositionally biased region" description="Gly residues" evidence="9">
    <location>
        <begin position="529"/>
        <end position="540"/>
    </location>
</feature>
<organism evidence="10 11">
    <name type="scientific">Leptotrichia wadei</name>
    <dbReference type="NCBI Taxonomy" id="157687"/>
    <lineage>
        <taxon>Bacteria</taxon>
        <taxon>Fusobacteriati</taxon>
        <taxon>Fusobacteriota</taxon>
        <taxon>Fusobacteriia</taxon>
        <taxon>Fusobacteriales</taxon>
        <taxon>Leptotrichiaceae</taxon>
        <taxon>Leptotrichia</taxon>
    </lineage>
</organism>
<dbReference type="GO" id="GO:0051082">
    <property type="term" value="F:unfolded protein binding"/>
    <property type="evidence" value="ECO:0007669"/>
    <property type="project" value="UniProtKB-UniRule"/>
</dbReference>
<keyword evidence="6" id="KW-0963">Cytoplasm</keyword>
<dbReference type="GO" id="GO:0005524">
    <property type="term" value="F:ATP binding"/>
    <property type="evidence" value="ECO:0007669"/>
    <property type="project" value="UniProtKB-UniRule"/>
</dbReference>
<dbReference type="InterPro" id="IPR027409">
    <property type="entry name" value="GroEL-like_apical_dom_sf"/>
</dbReference>
<comment type="subunit">
    <text evidence="6 8">Forms a cylinder of 14 subunits composed of two heptameric rings stacked back-to-back. Interacts with the co-chaperonin GroES.</text>
</comment>
<feature type="binding site" evidence="6">
    <location>
        <position position="413"/>
    </location>
    <ligand>
        <name>ATP</name>
        <dbReference type="ChEBI" id="CHEBI:30616"/>
    </ligand>
</feature>
<dbReference type="InterPro" id="IPR027410">
    <property type="entry name" value="TCP-1-like_intermed_sf"/>
</dbReference>
<dbReference type="EC" id="5.6.1.7" evidence="6"/>
<evidence type="ECO:0000256" key="2">
    <source>
        <dbReference type="ARBA" id="ARBA00022741"/>
    </source>
</evidence>
<dbReference type="HAMAP" id="MF_00600">
    <property type="entry name" value="CH60"/>
    <property type="match status" value="1"/>
</dbReference>
<dbReference type="PROSITE" id="PS00296">
    <property type="entry name" value="CHAPERONINS_CPN60"/>
    <property type="match status" value="1"/>
</dbReference>
<reference evidence="10 11" key="1">
    <citation type="submission" date="2019-07" db="EMBL/GenBank/DDBJ databases">
        <title>Complete Genome Sequence of Leptotrichia wadei Strain JMUB3934.</title>
        <authorList>
            <person name="Watanabe S."/>
            <person name="Cui L."/>
        </authorList>
    </citation>
    <scope>NUCLEOTIDE SEQUENCE [LARGE SCALE GENOMIC DNA]</scope>
    <source>
        <strain evidence="10 11">JMUB3934</strain>
    </source>
</reference>
<name>A0A510KDM3_9FUSO</name>
<keyword evidence="4 6" id="KW-0143">Chaperone</keyword>
<keyword evidence="2 6" id="KW-0547">Nucleotide-binding</keyword>
<feature type="region of interest" description="Disordered" evidence="9">
    <location>
        <begin position="521"/>
        <end position="540"/>
    </location>
</feature>
<dbReference type="NCBIfam" id="NF009487">
    <property type="entry name" value="PRK12849.1"/>
    <property type="match status" value="1"/>
</dbReference>
<dbReference type="InterPro" id="IPR018370">
    <property type="entry name" value="Chaperonin_Cpn60_CS"/>
</dbReference>
<evidence type="ECO:0000256" key="8">
    <source>
        <dbReference type="RuleBase" id="RU000419"/>
    </source>
</evidence>
<evidence type="ECO:0000256" key="1">
    <source>
        <dbReference type="ARBA" id="ARBA00006607"/>
    </source>
</evidence>
<feature type="binding site" evidence="6">
    <location>
        <begin position="86"/>
        <end position="90"/>
    </location>
    <ligand>
        <name>ATP</name>
        <dbReference type="ChEBI" id="CHEBI:30616"/>
    </ligand>
</feature>
<feature type="binding site" evidence="6">
    <location>
        <begin position="476"/>
        <end position="478"/>
    </location>
    <ligand>
        <name>ATP</name>
        <dbReference type="ChEBI" id="CHEBI:30616"/>
    </ligand>
</feature>
<feature type="binding site" evidence="6">
    <location>
        <begin position="29"/>
        <end position="32"/>
    </location>
    <ligand>
        <name>ATP</name>
        <dbReference type="ChEBI" id="CHEBI:30616"/>
    </ligand>
</feature>
<keyword evidence="5 6" id="KW-0413">Isomerase</keyword>
<dbReference type="AlphaFoldDB" id="A0A510KDM3"/>
<evidence type="ECO:0000313" key="11">
    <source>
        <dbReference type="Proteomes" id="UP000321501"/>
    </source>
</evidence>
<dbReference type="InterPro" id="IPR027413">
    <property type="entry name" value="GROEL-like_equatorial_sf"/>
</dbReference>
<dbReference type="EMBL" id="AP019835">
    <property type="protein sequence ID" value="BBM49674.1"/>
    <property type="molecule type" value="Genomic_DNA"/>
</dbReference>
<comment type="function">
    <text evidence="6 8">Together with its co-chaperonin GroES, plays an essential role in assisting protein folding. The GroEL-GroES system forms a nano-cage that allows encapsulation of the non-native substrate proteins and provides a physical environment optimized to promote and accelerate protein folding.</text>
</comment>
<gene>
    <name evidence="6" type="primary">groEL</name>
    <name evidence="6" type="synonym">groL</name>
    <name evidence="10" type="ORF">JMUB3934_0970</name>
</gene>
<evidence type="ECO:0000256" key="4">
    <source>
        <dbReference type="ARBA" id="ARBA00023186"/>
    </source>
</evidence>
<dbReference type="NCBIfam" id="NF009489">
    <property type="entry name" value="PRK12851.1"/>
    <property type="match status" value="1"/>
</dbReference>
<evidence type="ECO:0000256" key="9">
    <source>
        <dbReference type="SAM" id="MobiDB-lite"/>
    </source>
</evidence>
<dbReference type="Proteomes" id="UP000321501">
    <property type="component" value="Chromosome"/>
</dbReference>
<dbReference type="NCBIfam" id="NF009488">
    <property type="entry name" value="PRK12850.1"/>
    <property type="match status" value="1"/>
</dbReference>
<dbReference type="GO" id="GO:0016853">
    <property type="term" value="F:isomerase activity"/>
    <property type="evidence" value="ECO:0007669"/>
    <property type="project" value="UniProtKB-KW"/>
</dbReference>
<dbReference type="GO" id="GO:0140662">
    <property type="term" value="F:ATP-dependent protein folding chaperone"/>
    <property type="evidence" value="ECO:0007669"/>
    <property type="project" value="InterPro"/>
</dbReference>
<comment type="caution">
    <text evidence="6">Lacks conserved residue(s) required for the propagation of feature annotation.</text>
</comment>
<proteinExistence type="inferred from homology"/>
<dbReference type="NCBIfam" id="NF000592">
    <property type="entry name" value="PRK00013.1"/>
    <property type="match status" value="1"/>
</dbReference>
<comment type="similarity">
    <text evidence="1 6 7">Belongs to the chaperonin (HSP60) family.</text>
</comment>
<evidence type="ECO:0000256" key="5">
    <source>
        <dbReference type="ARBA" id="ARBA00023235"/>
    </source>
</evidence>
<dbReference type="NCBIfam" id="TIGR02348">
    <property type="entry name" value="GroEL"/>
    <property type="match status" value="1"/>
</dbReference>
<evidence type="ECO:0000256" key="6">
    <source>
        <dbReference type="HAMAP-Rule" id="MF_00600"/>
    </source>
</evidence>
<evidence type="ECO:0000256" key="3">
    <source>
        <dbReference type="ARBA" id="ARBA00022840"/>
    </source>
</evidence>
<accession>A0A510KDM3</accession>
<dbReference type="Gene3D" id="3.30.260.10">
    <property type="entry name" value="TCP-1-like chaperonin intermediate domain"/>
    <property type="match status" value="1"/>
</dbReference>
<dbReference type="CDD" id="cd03344">
    <property type="entry name" value="GroEL"/>
    <property type="match status" value="1"/>
</dbReference>
<keyword evidence="3 6" id="KW-0067">ATP-binding</keyword>
<protein>
    <recommendedName>
        <fullName evidence="6">Chaperonin GroEL</fullName>
        <ecNumber evidence="6">5.6.1.7</ecNumber>
    </recommendedName>
    <alternativeName>
        <fullName evidence="6">60 kDa chaperonin</fullName>
    </alternativeName>
    <alternativeName>
        <fullName evidence="6">Chaperonin-60</fullName>
        <shortName evidence="6">Cpn60</shortName>
    </alternativeName>
</protein>
<dbReference type="SUPFAM" id="SSF52029">
    <property type="entry name" value="GroEL apical domain-like"/>
    <property type="match status" value="1"/>
</dbReference>
<dbReference type="Gene3D" id="1.10.560.10">
    <property type="entry name" value="GroEL-like equatorial domain"/>
    <property type="match status" value="1"/>
</dbReference>
<feature type="binding site" evidence="6">
    <location>
        <position position="492"/>
    </location>
    <ligand>
        <name>ATP</name>
        <dbReference type="ChEBI" id="CHEBI:30616"/>
    </ligand>
</feature>
<dbReference type="GO" id="GO:0042026">
    <property type="term" value="P:protein refolding"/>
    <property type="evidence" value="ECO:0007669"/>
    <property type="project" value="UniProtKB-UniRule"/>
</dbReference>
<dbReference type="InterPro" id="IPR002423">
    <property type="entry name" value="Cpn60/GroEL/TCP-1"/>
</dbReference>
<evidence type="ECO:0000256" key="7">
    <source>
        <dbReference type="RuleBase" id="RU000418"/>
    </source>
</evidence>
<evidence type="ECO:0000313" key="10">
    <source>
        <dbReference type="EMBL" id="BBM49674.1"/>
    </source>
</evidence>
<dbReference type="GO" id="GO:0005737">
    <property type="term" value="C:cytoplasm"/>
    <property type="evidence" value="ECO:0007669"/>
    <property type="project" value="UniProtKB-SubCell"/>
</dbReference>
<comment type="subcellular location">
    <subcellularLocation>
        <location evidence="6">Cytoplasm</location>
    </subcellularLocation>
</comment>
<dbReference type="InterPro" id="IPR001844">
    <property type="entry name" value="Cpn60/GroEL"/>
</dbReference>
<dbReference type="PRINTS" id="PR00298">
    <property type="entry name" value="CHAPERONIN60"/>
</dbReference>
<dbReference type="SUPFAM" id="SSF54849">
    <property type="entry name" value="GroEL-intermediate domain like"/>
    <property type="match status" value="1"/>
</dbReference>
<dbReference type="FunFam" id="3.50.7.10:FF:000001">
    <property type="entry name" value="60 kDa chaperonin"/>
    <property type="match status" value="1"/>
</dbReference>
<dbReference type="Gene3D" id="3.50.7.10">
    <property type="entry name" value="GroEL"/>
    <property type="match status" value="1"/>
</dbReference>
<dbReference type="PANTHER" id="PTHR45633">
    <property type="entry name" value="60 KDA HEAT SHOCK PROTEIN, MITOCHONDRIAL"/>
    <property type="match status" value="1"/>
</dbReference>